<gene>
    <name evidence="3" type="ORF">ACFFHM_05660</name>
</gene>
<dbReference type="InterPro" id="IPR029068">
    <property type="entry name" value="Glyas_Bleomycin-R_OHBP_Dase"/>
</dbReference>
<dbReference type="CDD" id="cd06587">
    <property type="entry name" value="VOC"/>
    <property type="match status" value="1"/>
</dbReference>
<sequence length="129" mass="14448">MSVEKIEHVGIMVTDLEVSIAFYRDVIGLELLDSLTLDNGTHLGFLGFANAQETVVELVCKTDNELLEEGRVHHLAFTVNGLEAEVERLKSMDISFVNESISTLPNGSKLIFFYGPDRERIEFFEPGTK</sequence>
<organism evidence="3 4">
    <name type="scientific">Halalkalibacter kiskunsagensis</name>
    <dbReference type="NCBI Taxonomy" id="1548599"/>
    <lineage>
        <taxon>Bacteria</taxon>
        <taxon>Bacillati</taxon>
        <taxon>Bacillota</taxon>
        <taxon>Bacilli</taxon>
        <taxon>Bacillales</taxon>
        <taxon>Bacillaceae</taxon>
        <taxon>Halalkalibacter</taxon>
    </lineage>
</organism>
<comment type="caution">
    <text evidence="3">The sequence shown here is derived from an EMBL/GenBank/DDBJ whole genome shotgun (WGS) entry which is preliminary data.</text>
</comment>
<reference evidence="3 4" key="1">
    <citation type="submission" date="2024-09" db="EMBL/GenBank/DDBJ databases">
        <authorList>
            <person name="Sun Q."/>
            <person name="Mori K."/>
        </authorList>
    </citation>
    <scope>NUCLEOTIDE SEQUENCE [LARGE SCALE GENOMIC DNA]</scope>
    <source>
        <strain evidence="3 4">NCAIM B.02610</strain>
    </source>
</reference>
<evidence type="ECO:0000256" key="1">
    <source>
        <dbReference type="ARBA" id="ARBA00022723"/>
    </source>
</evidence>
<keyword evidence="4" id="KW-1185">Reference proteome</keyword>
<dbReference type="InterPro" id="IPR051785">
    <property type="entry name" value="MMCE/EMCE_epimerase"/>
</dbReference>
<evidence type="ECO:0000313" key="4">
    <source>
        <dbReference type="Proteomes" id="UP001589838"/>
    </source>
</evidence>
<dbReference type="EMBL" id="JBHLUX010000017">
    <property type="protein sequence ID" value="MFC0470024.1"/>
    <property type="molecule type" value="Genomic_DNA"/>
</dbReference>
<keyword evidence="1" id="KW-0479">Metal-binding</keyword>
<dbReference type="PROSITE" id="PS51819">
    <property type="entry name" value="VOC"/>
    <property type="match status" value="1"/>
</dbReference>
<name>A0ABV6K9U6_9BACI</name>
<dbReference type="SUPFAM" id="SSF54593">
    <property type="entry name" value="Glyoxalase/Bleomycin resistance protein/Dihydroxybiphenyl dioxygenase"/>
    <property type="match status" value="1"/>
</dbReference>
<evidence type="ECO:0000313" key="3">
    <source>
        <dbReference type="EMBL" id="MFC0470024.1"/>
    </source>
</evidence>
<dbReference type="PANTHER" id="PTHR43048:SF3">
    <property type="entry name" value="METHYLMALONYL-COA EPIMERASE, MITOCHONDRIAL"/>
    <property type="match status" value="1"/>
</dbReference>
<dbReference type="PANTHER" id="PTHR43048">
    <property type="entry name" value="METHYLMALONYL-COA EPIMERASE"/>
    <property type="match status" value="1"/>
</dbReference>
<evidence type="ECO:0000259" key="2">
    <source>
        <dbReference type="PROSITE" id="PS51819"/>
    </source>
</evidence>
<protein>
    <submittedName>
        <fullName evidence="3">VOC family protein</fullName>
    </submittedName>
</protein>
<dbReference type="InterPro" id="IPR037523">
    <property type="entry name" value="VOC_core"/>
</dbReference>
<proteinExistence type="predicted"/>
<dbReference type="Gene3D" id="3.10.180.10">
    <property type="entry name" value="2,3-Dihydroxybiphenyl 1,2-Dioxygenase, domain 1"/>
    <property type="match status" value="1"/>
</dbReference>
<dbReference type="RefSeq" id="WP_335961299.1">
    <property type="nucleotide sequence ID" value="NZ_JAXBLX010000016.1"/>
</dbReference>
<accession>A0ABV6K9U6</accession>
<dbReference type="Proteomes" id="UP001589838">
    <property type="component" value="Unassembled WGS sequence"/>
</dbReference>
<dbReference type="Pfam" id="PF00903">
    <property type="entry name" value="Glyoxalase"/>
    <property type="match status" value="1"/>
</dbReference>
<dbReference type="InterPro" id="IPR004360">
    <property type="entry name" value="Glyas_Fos-R_dOase_dom"/>
</dbReference>
<feature type="domain" description="VOC" evidence="2">
    <location>
        <begin position="5"/>
        <end position="126"/>
    </location>
</feature>